<keyword evidence="3" id="KW-1185">Reference proteome</keyword>
<dbReference type="InterPro" id="IPR040624">
    <property type="entry name" value="HalOD1"/>
</dbReference>
<reference evidence="2 3" key="1">
    <citation type="journal article" date="2019" name="Int. J. Syst. Evol. Microbiol.">
        <title>The Global Catalogue of Microorganisms (GCM) 10K type strain sequencing project: providing services to taxonomists for standard genome sequencing and annotation.</title>
        <authorList>
            <consortium name="The Broad Institute Genomics Platform"/>
            <consortium name="The Broad Institute Genome Sequencing Center for Infectious Disease"/>
            <person name="Wu L."/>
            <person name="Ma J."/>
        </authorList>
    </citation>
    <scope>NUCLEOTIDE SEQUENCE [LARGE SCALE GENOMIC DNA]</scope>
    <source>
        <strain evidence="2 3">JCM 17504</strain>
    </source>
</reference>
<dbReference type="Pfam" id="PF18545">
    <property type="entry name" value="HalOD1"/>
    <property type="match status" value="1"/>
</dbReference>
<dbReference type="AlphaFoldDB" id="A0AAV3ULI3"/>
<gene>
    <name evidence="2" type="ORF">GCM10025751_38380</name>
</gene>
<protein>
    <recommendedName>
        <fullName evidence="1">Halobacterial output domain-containing protein</fullName>
    </recommendedName>
</protein>
<dbReference type="Proteomes" id="UP001501729">
    <property type="component" value="Unassembled WGS sequence"/>
</dbReference>
<dbReference type="EMBL" id="BAABKX010000015">
    <property type="protein sequence ID" value="GAA5056919.1"/>
    <property type="molecule type" value="Genomic_DNA"/>
</dbReference>
<feature type="domain" description="Halobacterial output" evidence="1">
    <location>
        <begin position="25"/>
        <end position="97"/>
    </location>
</feature>
<evidence type="ECO:0000313" key="2">
    <source>
        <dbReference type="EMBL" id="GAA5056919.1"/>
    </source>
</evidence>
<dbReference type="GeneID" id="68614292"/>
<organism evidence="2 3">
    <name type="scientific">Haladaptatus pallidirubidus</name>
    <dbReference type="NCBI Taxonomy" id="1008152"/>
    <lineage>
        <taxon>Archaea</taxon>
        <taxon>Methanobacteriati</taxon>
        <taxon>Methanobacteriota</taxon>
        <taxon>Stenosarchaea group</taxon>
        <taxon>Halobacteria</taxon>
        <taxon>Halobacteriales</taxon>
        <taxon>Haladaptataceae</taxon>
        <taxon>Haladaptatus</taxon>
    </lineage>
</organism>
<proteinExistence type="predicted"/>
<dbReference type="RefSeq" id="WP_227774036.1">
    <property type="nucleotide sequence ID" value="NZ_BAABKX010000015.1"/>
</dbReference>
<evidence type="ECO:0000313" key="3">
    <source>
        <dbReference type="Proteomes" id="UP001501729"/>
    </source>
</evidence>
<comment type="caution">
    <text evidence="2">The sequence shown here is derived from an EMBL/GenBank/DDBJ whole genome shotgun (WGS) entry which is preliminary data.</text>
</comment>
<evidence type="ECO:0000259" key="1">
    <source>
        <dbReference type="Pfam" id="PF18545"/>
    </source>
</evidence>
<name>A0AAV3ULI3_9EURY</name>
<sequence length="110" mass="11992">MEATSTDTGNNTDLIHQFSFDEDETDSIVVAVSKAVSQVTDTPIEEMPPLQETIDCDALEVVFKSFDVENAPGVGQVQFPFHDCTVRIDTTGTVQVYDEGPRFSPDDSGC</sequence>
<accession>A0AAV3ULI3</accession>